<sequence length="380" mass="42954">MSKPTITTTTTTNILLLLLLPFFIHATTKKTTSLPKVIKAAFWPSWSFRTIPPSSINFSYFTHIFYAFIPLDPTTFQLSISPFHHLWLTNFTTSVHSQTDPPLSALISIAYNRTVIANLVSNPTSRATFINSTISIALQYNLDGFDLDWEFPANLEQMDNLAVLYKEWRAAITCLQPTKVLLLTSSVYFSPDFFLSIVLRSYPVAVMAETLDWINANCFDYHGWWNTSETGLHAALYDPEKNISTSFGLGAWMREGMPAKKVVLGMPLYGRTWELKESKKHGVGAPAVNVGPGKGGRGIMVYGAIVRFNEENNATVVHDEKRVAVYSYAGQSWLGYDDEWSVRKKVEYGMKLGLGGYFFWALGFDYNWTLSQTAWSAWEY</sequence>
<dbReference type="EMBL" id="CM037013">
    <property type="protein sequence ID" value="KAH7688346.1"/>
    <property type="molecule type" value="Genomic_DNA"/>
</dbReference>
<accession>A0ACB7WJN5</accession>
<gene>
    <name evidence="1" type="ORF">IHE45_03G027700</name>
</gene>
<reference evidence="2" key="1">
    <citation type="journal article" date="2022" name="Nat. Commun.">
        <title>Chromosome evolution and the genetic basis of agronomically important traits in greater yam.</title>
        <authorList>
            <person name="Bredeson J.V."/>
            <person name="Lyons J.B."/>
            <person name="Oniyinde I.O."/>
            <person name="Okereke N.R."/>
            <person name="Kolade O."/>
            <person name="Nnabue I."/>
            <person name="Nwadili C.O."/>
            <person name="Hribova E."/>
            <person name="Parker M."/>
            <person name="Nwogha J."/>
            <person name="Shu S."/>
            <person name="Carlson J."/>
            <person name="Kariba R."/>
            <person name="Muthemba S."/>
            <person name="Knop K."/>
            <person name="Barton G.J."/>
            <person name="Sherwood A.V."/>
            <person name="Lopez-Montes A."/>
            <person name="Asiedu R."/>
            <person name="Jamnadass R."/>
            <person name="Muchugi A."/>
            <person name="Goodstein D."/>
            <person name="Egesi C.N."/>
            <person name="Featherston J."/>
            <person name="Asfaw A."/>
            <person name="Simpson G.G."/>
            <person name="Dolezel J."/>
            <person name="Hendre P.S."/>
            <person name="Van Deynze A."/>
            <person name="Kumar P.L."/>
            <person name="Obidiegwu J.E."/>
            <person name="Bhattacharjee R."/>
            <person name="Rokhsar D.S."/>
        </authorList>
    </citation>
    <scope>NUCLEOTIDE SEQUENCE [LARGE SCALE GENOMIC DNA]</scope>
    <source>
        <strain evidence="2">cv. TDa95/00328</strain>
    </source>
</reference>
<keyword evidence="2" id="KW-1185">Reference proteome</keyword>
<name>A0ACB7WJN5_DIOAL</name>
<proteinExistence type="predicted"/>
<comment type="caution">
    <text evidence="1">The sequence shown here is derived from an EMBL/GenBank/DDBJ whole genome shotgun (WGS) entry which is preliminary data.</text>
</comment>
<evidence type="ECO:0000313" key="2">
    <source>
        <dbReference type="Proteomes" id="UP000827976"/>
    </source>
</evidence>
<dbReference type="Proteomes" id="UP000827976">
    <property type="component" value="Chromosome 3"/>
</dbReference>
<protein>
    <submittedName>
        <fullName evidence="1">Chitinase protein</fullName>
    </submittedName>
</protein>
<evidence type="ECO:0000313" key="1">
    <source>
        <dbReference type="EMBL" id="KAH7688346.1"/>
    </source>
</evidence>
<organism evidence="1 2">
    <name type="scientific">Dioscorea alata</name>
    <name type="common">Purple yam</name>
    <dbReference type="NCBI Taxonomy" id="55571"/>
    <lineage>
        <taxon>Eukaryota</taxon>
        <taxon>Viridiplantae</taxon>
        <taxon>Streptophyta</taxon>
        <taxon>Embryophyta</taxon>
        <taxon>Tracheophyta</taxon>
        <taxon>Spermatophyta</taxon>
        <taxon>Magnoliopsida</taxon>
        <taxon>Liliopsida</taxon>
        <taxon>Dioscoreales</taxon>
        <taxon>Dioscoreaceae</taxon>
        <taxon>Dioscorea</taxon>
    </lineage>
</organism>